<dbReference type="PANTHER" id="PTHR44688">
    <property type="entry name" value="DNA-BINDING TRANSCRIPTIONAL ACTIVATOR DEVR_DOSR"/>
    <property type="match status" value="1"/>
</dbReference>
<dbReference type="Pfam" id="PF00196">
    <property type="entry name" value="GerE"/>
    <property type="match status" value="1"/>
</dbReference>
<dbReference type="Proteomes" id="UP000295066">
    <property type="component" value="Unassembled WGS sequence"/>
</dbReference>
<keyword evidence="2" id="KW-0238">DNA-binding</keyword>
<feature type="domain" description="HTH luxR-type" evidence="4">
    <location>
        <begin position="772"/>
        <end position="834"/>
    </location>
</feature>
<evidence type="ECO:0000256" key="1">
    <source>
        <dbReference type="ARBA" id="ARBA00023015"/>
    </source>
</evidence>
<evidence type="ECO:0000313" key="5">
    <source>
        <dbReference type="EMBL" id="TDY63195.1"/>
    </source>
</evidence>
<gene>
    <name evidence="5" type="ORF">C8D99_102176</name>
</gene>
<name>A0A4R8MGY2_9BACT</name>
<dbReference type="SUPFAM" id="SSF46894">
    <property type="entry name" value="C-terminal effector domain of the bipartite response regulators"/>
    <property type="match status" value="1"/>
</dbReference>
<organism evidence="5 6">
    <name type="scientific">Aminivibrio pyruvatiphilus</name>
    <dbReference type="NCBI Taxonomy" id="1005740"/>
    <lineage>
        <taxon>Bacteria</taxon>
        <taxon>Thermotogati</taxon>
        <taxon>Synergistota</taxon>
        <taxon>Synergistia</taxon>
        <taxon>Synergistales</taxon>
        <taxon>Aminobacteriaceae</taxon>
        <taxon>Aminivibrio</taxon>
    </lineage>
</organism>
<keyword evidence="6" id="KW-1185">Reference proteome</keyword>
<dbReference type="EMBL" id="SORI01000002">
    <property type="protein sequence ID" value="TDY63195.1"/>
    <property type="molecule type" value="Genomic_DNA"/>
</dbReference>
<dbReference type="AlphaFoldDB" id="A0A4R8MGY2"/>
<dbReference type="SUPFAM" id="SSF52540">
    <property type="entry name" value="P-loop containing nucleoside triphosphate hydrolases"/>
    <property type="match status" value="1"/>
</dbReference>
<comment type="caution">
    <text evidence="5">The sequence shown here is derived from an EMBL/GenBank/DDBJ whole genome shotgun (WGS) entry which is preliminary data.</text>
</comment>
<dbReference type="PANTHER" id="PTHR44688:SF16">
    <property type="entry name" value="DNA-BINDING TRANSCRIPTIONAL ACTIVATOR DEVR_DOSR"/>
    <property type="match status" value="1"/>
</dbReference>
<dbReference type="InterPro" id="IPR016032">
    <property type="entry name" value="Sig_transdc_resp-reg_C-effctor"/>
</dbReference>
<dbReference type="SMART" id="SM00421">
    <property type="entry name" value="HTH_LUXR"/>
    <property type="match status" value="1"/>
</dbReference>
<dbReference type="InterPro" id="IPR011990">
    <property type="entry name" value="TPR-like_helical_dom_sf"/>
</dbReference>
<reference evidence="5 6" key="1">
    <citation type="submission" date="2019-03" db="EMBL/GenBank/DDBJ databases">
        <title>Genomic Encyclopedia of Type Strains, Phase IV (KMG-IV): sequencing the most valuable type-strain genomes for metagenomic binning, comparative biology and taxonomic classification.</title>
        <authorList>
            <person name="Goeker M."/>
        </authorList>
    </citation>
    <scope>NUCLEOTIDE SEQUENCE [LARGE SCALE GENOMIC DNA]</scope>
    <source>
        <strain evidence="5 6">DSM 25964</strain>
    </source>
</reference>
<dbReference type="InterPro" id="IPR059106">
    <property type="entry name" value="WHD_MalT"/>
</dbReference>
<dbReference type="InterPro" id="IPR000792">
    <property type="entry name" value="Tscrpt_reg_LuxR_C"/>
</dbReference>
<dbReference type="InterPro" id="IPR036388">
    <property type="entry name" value="WH-like_DNA-bd_sf"/>
</dbReference>
<dbReference type="GO" id="GO:0006355">
    <property type="term" value="P:regulation of DNA-templated transcription"/>
    <property type="evidence" value="ECO:0007669"/>
    <property type="project" value="InterPro"/>
</dbReference>
<dbReference type="Gene3D" id="1.10.10.10">
    <property type="entry name" value="Winged helix-like DNA-binding domain superfamily/Winged helix DNA-binding domain"/>
    <property type="match status" value="1"/>
</dbReference>
<evidence type="ECO:0000259" key="4">
    <source>
        <dbReference type="PROSITE" id="PS50043"/>
    </source>
</evidence>
<dbReference type="Pfam" id="PF25873">
    <property type="entry name" value="WHD_MalT"/>
    <property type="match status" value="1"/>
</dbReference>
<dbReference type="InterPro" id="IPR027417">
    <property type="entry name" value="P-loop_NTPase"/>
</dbReference>
<evidence type="ECO:0000256" key="2">
    <source>
        <dbReference type="ARBA" id="ARBA00023125"/>
    </source>
</evidence>
<protein>
    <submittedName>
        <fullName evidence="5">LuxR family maltose regulon positive regulatory protein</fullName>
    </submittedName>
</protein>
<keyword evidence="1" id="KW-0805">Transcription regulation</keyword>
<evidence type="ECO:0000256" key="3">
    <source>
        <dbReference type="ARBA" id="ARBA00023163"/>
    </source>
</evidence>
<evidence type="ECO:0000313" key="6">
    <source>
        <dbReference type="Proteomes" id="UP000295066"/>
    </source>
</evidence>
<proteinExistence type="predicted"/>
<dbReference type="CDD" id="cd06170">
    <property type="entry name" value="LuxR_C_like"/>
    <property type="match status" value="1"/>
</dbReference>
<dbReference type="PROSITE" id="PS50043">
    <property type="entry name" value="HTH_LUXR_2"/>
    <property type="match status" value="1"/>
</dbReference>
<dbReference type="GO" id="GO:0003677">
    <property type="term" value="F:DNA binding"/>
    <property type="evidence" value="ECO:0007669"/>
    <property type="project" value="UniProtKB-KW"/>
</dbReference>
<dbReference type="RefSeq" id="WP_133956127.1">
    <property type="nucleotide sequence ID" value="NZ_SORI01000002.1"/>
</dbReference>
<accession>A0A4R8MGY2</accession>
<dbReference type="Gene3D" id="1.25.40.10">
    <property type="entry name" value="Tetratricopeptide repeat domain"/>
    <property type="match status" value="1"/>
</dbReference>
<sequence length="834" mass="93030">MQKEANPRLRGGTCVFPGHLRALLERMSGYPLTVVEAPSGFGKTTAVREFLRETVRTNSSGNWYTCFGERPSKAWEGFCRLLGTVDMEAAQKLKRLFPPSVENLPDIAAVLGQCRCDGETFLVIDNYQLFETDIPCGLIGAFSAHANENLHMVFITQPLPSCGGDIRHSGHIHRLDTKDFFFDRESTARLCRLSGADVSERDLDYIQSVSEGWVSAILLQASNFRETGSFARVPDMESLIETAVWNRMPGETRTFLMGASLLDSFTPRQGAIVGGWPVLPGDVTRMLRSSFFISYIADKSAYSIHSILKEYLRKQFENQPPALADVLIRRAGDACRDASDYFEAAKFYMKLRDCDAILSLPFTGKYLNEQKEKEIIGFLEELVSKCSEDTLRRYPFALLLFAFHFLKSGMRDRFSRMVSLLRGIIAGPGDLPQEDLSRLKGETALLLSFTEFNDIAKMSAFHREAFAHLSSAEGGAYPRSVIFGLTPWTFGIPSVLSLYWNRTGGLDHALDLMDECMPWYVKLAAGHGTGAEVMMRAEAHLCRGEEAEAETLSHKALYLAREAGQISLCLCAELVLARLAILRGDGAAFGAVRENIARYRKESPERAIARMVELCLAVLDLSLGKTEEIPGWLREAESIRKVLYVQGHPYGLMFFARLLFLEKRYPELYGMAEPAMEMAAGMKYELPRLWMLLHLAAAKKEEGRDAAAMEYLGQALRAAMPDRMYLPFAEFGTSMVPLLQAAKNGFGGNALEPVIALCRRGGAGISSVLARIEPKYSLLTPREREIALLARERLTAAEIGSRLFISENTVKSALKLIYSKLDVHSRSELAKKDF</sequence>
<dbReference type="OrthoDB" id="1137593at2"/>
<keyword evidence="3" id="KW-0804">Transcription</keyword>